<feature type="transmembrane region" description="Helical" evidence="6">
    <location>
        <begin position="320"/>
        <end position="340"/>
    </location>
</feature>
<evidence type="ECO:0000256" key="3">
    <source>
        <dbReference type="ARBA" id="ARBA00022692"/>
    </source>
</evidence>
<evidence type="ECO:0000256" key="2">
    <source>
        <dbReference type="ARBA" id="ARBA00022448"/>
    </source>
</evidence>
<feature type="transmembrane region" description="Helical" evidence="6">
    <location>
        <begin position="221"/>
        <end position="237"/>
    </location>
</feature>
<dbReference type="PROSITE" id="PS50850">
    <property type="entry name" value="MFS"/>
    <property type="match status" value="1"/>
</dbReference>
<dbReference type="GO" id="GO:0022857">
    <property type="term" value="F:transmembrane transporter activity"/>
    <property type="evidence" value="ECO:0007669"/>
    <property type="project" value="InterPro"/>
</dbReference>
<evidence type="ECO:0000313" key="9">
    <source>
        <dbReference type="Proteomes" id="UP000288024"/>
    </source>
</evidence>
<dbReference type="RefSeq" id="WP_127739337.1">
    <property type="nucleotide sequence ID" value="NZ_RZTZ01000006.1"/>
</dbReference>
<sequence length="464" mass="51486">METYHLISEEAKKKLLIVLACSLVFSSMSATMFNIALPTISKELFLTSSQSSWIVTSYMIIYALGSVSYGKLADKYKLKNLITVGILLFSIGSLVGFFSNLYSLIIISRIMQAMGASVFPASAMIIPARYFSPEKRGRALGMTSAGLSFGVAIGPIISGIFTTAIHWHYLFALCIIPIVFIPFFRSSLDNQEGSDVKLDWLGALLLGLTITSFLLGISTNHIYYFLIAILLVCFLIWRIRTAQEPFIRAELFKNKRYTLILVLFAMSSGIGFSLPYLTPLFLTDVYHINAFNSGLIMFPGAALTALLSKRGGVLADRKGPAFLGYVALTSYFICFINLSWIAGKTFYFLIVILMFGYIAQSYFQMSLANMISQVLEKAEIGVGMGLFMLTNFIASSIATTLMGASITMGTSTLSFNIFKLENKAAIYRDIHLVLTLLVVLMFVIYFFSVSKYTFNKVAKDQPRD</sequence>
<keyword evidence="5 6" id="KW-0472">Membrane</keyword>
<name>A0A3S2U983_9BACI</name>
<dbReference type="CDD" id="cd17321">
    <property type="entry name" value="MFS_MMR_MDR_like"/>
    <property type="match status" value="1"/>
</dbReference>
<dbReference type="PANTHER" id="PTHR42718:SF9">
    <property type="entry name" value="MAJOR FACILITATOR SUPERFAMILY MULTIDRUG TRANSPORTER MFSC"/>
    <property type="match status" value="1"/>
</dbReference>
<evidence type="ECO:0000256" key="5">
    <source>
        <dbReference type="ARBA" id="ARBA00023136"/>
    </source>
</evidence>
<accession>A0A3S2U983</accession>
<keyword evidence="3 6" id="KW-0812">Transmembrane</keyword>
<dbReference type="AlphaFoldDB" id="A0A3S2U983"/>
<dbReference type="EMBL" id="RZTZ01000006">
    <property type="protein sequence ID" value="RVT60865.1"/>
    <property type="molecule type" value="Genomic_DNA"/>
</dbReference>
<dbReference type="PRINTS" id="PR01036">
    <property type="entry name" value="TCRTETB"/>
</dbReference>
<feature type="domain" description="Major facilitator superfamily (MFS) profile" evidence="7">
    <location>
        <begin position="15"/>
        <end position="453"/>
    </location>
</feature>
<organism evidence="8 9">
    <name type="scientific">Niallia taxi</name>
    <dbReference type="NCBI Taxonomy" id="2499688"/>
    <lineage>
        <taxon>Bacteria</taxon>
        <taxon>Bacillati</taxon>
        <taxon>Bacillota</taxon>
        <taxon>Bacilli</taxon>
        <taxon>Bacillales</taxon>
        <taxon>Bacillaceae</taxon>
        <taxon>Niallia</taxon>
    </lineage>
</organism>
<evidence type="ECO:0000259" key="7">
    <source>
        <dbReference type="PROSITE" id="PS50850"/>
    </source>
</evidence>
<dbReference type="PANTHER" id="PTHR42718">
    <property type="entry name" value="MAJOR FACILITATOR SUPERFAMILY MULTIDRUG TRANSPORTER MFSC"/>
    <property type="match status" value="1"/>
</dbReference>
<feature type="transmembrane region" description="Helical" evidence="6">
    <location>
        <begin position="346"/>
        <end position="363"/>
    </location>
</feature>
<reference evidence="8 9" key="1">
    <citation type="submission" date="2019-01" db="EMBL/GenBank/DDBJ databases">
        <title>Bacillus sp. M5HDSG1-1, whole genome shotgun sequence.</title>
        <authorList>
            <person name="Tuo L."/>
        </authorList>
    </citation>
    <scope>NUCLEOTIDE SEQUENCE [LARGE SCALE GENOMIC DNA]</scope>
    <source>
        <strain evidence="8 9">M5HDSG1-1</strain>
    </source>
</reference>
<gene>
    <name evidence="8" type="ORF">EM808_16725</name>
</gene>
<dbReference type="SUPFAM" id="SSF103473">
    <property type="entry name" value="MFS general substrate transporter"/>
    <property type="match status" value="1"/>
</dbReference>
<evidence type="ECO:0000256" key="4">
    <source>
        <dbReference type="ARBA" id="ARBA00022989"/>
    </source>
</evidence>
<evidence type="ECO:0000313" key="8">
    <source>
        <dbReference type="EMBL" id="RVT60865.1"/>
    </source>
</evidence>
<dbReference type="Pfam" id="PF07690">
    <property type="entry name" value="MFS_1"/>
    <property type="match status" value="2"/>
</dbReference>
<feature type="transmembrane region" description="Helical" evidence="6">
    <location>
        <begin position="167"/>
        <end position="184"/>
    </location>
</feature>
<dbReference type="InterPro" id="IPR020846">
    <property type="entry name" value="MFS_dom"/>
</dbReference>
<keyword evidence="9" id="KW-1185">Reference proteome</keyword>
<keyword evidence="2" id="KW-0813">Transport</keyword>
<dbReference type="GO" id="GO:0005886">
    <property type="term" value="C:plasma membrane"/>
    <property type="evidence" value="ECO:0007669"/>
    <property type="project" value="UniProtKB-SubCell"/>
</dbReference>
<feature type="transmembrane region" description="Helical" evidence="6">
    <location>
        <begin position="196"/>
        <end position="215"/>
    </location>
</feature>
<proteinExistence type="predicted"/>
<comment type="subcellular location">
    <subcellularLocation>
        <location evidence="1">Cell membrane</location>
        <topology evidence="1">Multi-pass membrane protein</topology>
    </subcellularLocation>
</comment>
<feature type="transmembrane region" description="Helical" evidence="6">
    <location>
        <begin position="81"/>
        <end position="98"/>
    </location>
</feature>
<dbReference type="Proteomes" id="UP000288024">
    <property type="component" value="Unassembled WGS sequence"/>
</dbReference>
<feature type="transmembrane region" description="Helical" evidence="6">
    <location>
        <begin position="139"/>
        <end position="161"/>
    </location>
</feature>
<evidence type="ECO:0000256" key="1">
    <source>
        <dbReference type="ARBA" id="ARBA00004651"/>
    </source>
</evidence>
<dbReference type="Gene3D" id="1.20.1250.20">
    <property type="entry name" value="MFS general substrate transporter like domains"/>
    <property type="match status" value="2"/>
</dbReference>
<dbReference type="InterPro" id="IPR036259">
    <property type="entry name" value="MFS_trans_sf"/>
</dbReference>
<feature type="transmembrane region" description="Helical" evidence="6">
    <location>
        <begin position="290"/>
        <end position="308"/>
    </location>
</feature>
<feature type="transmembrane region" description="Helical" evidence="6">
    <location>
        <begin position="15"/>
        <end position="40"/>
    </location>
</feature>
<evidence type="ECO:0000256" key="6">
    <source>
        <dbReference type="SAM" id="Phobius"/>
    </source>
</evidence>
<keyword evidence="4 6" id="KW-1133">Transmembrane helix</keyword>
<comment type="caution">
    <text evidence="8">The sequence shown here is derived from an EMBL/GenBank/DDBJ whole genome shotgun (WGS) entry which is preliminary data.</text>
</comment>
<protein>
    <submittedName>
        <fullName evidence="8">MFS transporter</fullName>
    </submittedName>
</protein>
<feature type="transmembrane region" description="Helical" evidence="6">
    <location>
        <begin position="384"/>
        <end position="406"/>
    </location>
</feature>
<feature type="transmembrane region" description="Helical" evidence="6">
    <location>
        <begin position="52"/>
        <end position="69"/>
    </location>
</feature>
<dbReference type="InterPro" id="IPR011701">
    <property type="entry name" value="MFS"/>
</dbReference>
<feature type="transmembrane region" description="Helical" evidence="6">
    <location>
        <begin position="426"/>
        <end position="447"/>
    </location>
</feature>
<feature type="transmembrane region" description="Helical" evidence="6">
    <location>
        <begin position="257"/>
        <end position="278"/>
    </location>
</feature>